<dbReference type="GO" id="GO:0031526">
    <property type="term" value="C:brush border membrane"/>
    <property type="evidence" value="ECO:0007669"/>
    <property type="project" value="Ensembl"/>
</dbReference>
<evidence type="ECO:0000256" key="3">
    <source>
        <dbReference type="ARBA" id="ARBA00022692"/>
    </source>
</evidence>
<feature type="transmembrane region" description="Helical" evidence="8">
    <location>
        <begin position="359"/>
        <end position="380"/>
    </location>
</feature>
<evidence type="ECO:0000256" key="8">
    <source>
        <dbReference type="SAM" id="Phobius"/>
    </source>
</evidence>
<reference evidence="9" key="3">
    <citation type="submission" date="2025-09" db="UniProtKB">
        <authorList>
            <consortium name="Ensembl"/>
        </authorList>
    </citation>
    <scope>IDENTIFICATION</scope>
</reference>
<feature type="binding site" evidence="6">
    <location>
        <position position="37"/>
    </location>
    <ligand>
        <name>Na(+)</name>
        <dbReference type="ChEBI" id="CHEBI:29101"/>
        <label>1</label>
    </ligand>
</feature>
<feature type="transmembrane region" description="Helical" evidence="8">
    <location>
        <begin position="401"/>
        <end position="422"/>
    </location>
</feature>
<dbReference type="InterPro" id="IPR000175">
    <property type="entry name" value="Na/ntran_symport"/>
</dbReference>
<dbReference type="SUPFAM" id="SSF161070">
    <property type="entry name" value="SNF-like"/>
    <property type="match status" value="1"/>
</dbReference>
<feature type="transmembrane region" description="Helical" evidence="8">
    <location>
        <begin position="57"/>
        <end position="79"/>
    </location>
</feature>
<evidence type="ECO:0000313" key="10">
    <source>
        <dbReference type="Proteomes" id="UP000001646"/>
    </source>
</evidence>
<dbReference type="Pfam" id="PF00209">
    <property type="entry name" value="SNF"/>
    <property type="match status" value="2"/>
</dbReference>
<dbReference type="GO" id="GO:0140931">
    <property type="term" value="F:neutral L-amino acid:sodium:chloride symporter activity"/>
    <property type="evidence" value="ECO:0007669"/>
    <property type="project" value="Ensembl"/>
</dbReference>
<feature type="binding site" evidence="6">
    <location>
        <position position="36"/>
    </location>
    <ligand>
        <name>Na(+)</name>
        <dbReference type="ChEBI" id="CHEBI:29101"/>
        <label>1</label>
    </ligand>
</feature>
<evidence type="ECO:0000256" key="1">
    <source>
        <dbReference type="ARBA" id="ARBA00004141"/>
    </source>
</evidence>
<sequence length="576" mass="64432">MEPEPPAADSRIIEDDKARPKWDNKVQYLLSCIGFAVGFGNVWRFPYLCQTYGGGAFLIPYVIALVFEGLPLFHMELALGQRLRKGTTGVWKHISPHLSGLGYGSVVVSFLVSVYYNMIMAWVMWYFINSFRNPLPWSSCPQDDPGEIPRCLLLLSVINVLGILNAIYFTTTFPYILLTIFLIYGLTLPGAVDGLTYLFTPKLKVLSNPRAWLDAASQIFFSLSVGFGGHVAYSSYNPQKNDCERDAVLIASVNSLTSMYASIPIFSILGFKATTGYWDCLDKNIKDLTIGFNLKNPALTRDNYTLWLDSFKARFPDRVDNLHLKECDLQRFLDQSASGTGLAFIVFTEAVAKMPGAQVWAVLFFIMLFNLGLSSMFGLVQGILTPFLDVPILSKHLRKEVICGIICFVSLALGLCFTLRSGSYWLEVFDSHVAALPLLIIVSTEVLSIIFVYGMKRFCDDVEWMTGRRVNIYWKASWQVISPALMAAVLLAFIAIQGAPGYSAWNPDYVCDSCTPNPFFLISMAIIWYLPLIPILMAGGYSKGIPTHDVVVLSMWTKSSFAFWNSFPEYFGTVVV</sequence>
<evidence type="ECO:0000256" key="7">
    <source>
        <dbReference type="RuleBase" id="RU003732"/>
    </source>
</evidence>
<feature type="binding site" evidence="6">
    <location>
        <position position="34"/>
    </location>
    <ligand>
        <name>Na(+)</name>
        <dbReference type="ChEBI" id="CHEBI:29101"/>
        <label>1</label>
    </ligand>
</feature>
<keyword evidence="5 8" id="KW-0472">Membrane</keyword>
<dbReference type="GO" id="GO:0046872">
    <property type="term" value="F:metal ion binding"/>
    <property type="evidence" value="ECO:0007669"/>
    <property type="project" value="UniProtKB-KW"/>
</dbReference>
<feature type="transmembrane region" description="Helical" evidence="8">
    <location>
        <begin position="100"/>
        <end position="128"/>
    </location>
</feature>
<reference evidence="9" key="2">
    <citation type="submission" date="2025-08" db="UniProtKB">
        <authorList>
            <consortium name="Ensembl"/>
        </authorList>
    </citation>
    <scope>IDENTIFICATION</scope>
</reference>
<dbReference type="InParanoid" id="A0A803T174"/>
<name>A0A803T174_ANOCA</name>
<keyword evidence="6" id="KW-0915">Sodium</keyword>
<keyword evidence="2 7" id="KW-0813">Transport</keyword>
<dbReference type="GO" id="GO:0006865">
    <property type="term" value="P:amino acid transport"/>
    <property type="evidence" value="ECO:0000318"/>
    <property type="project" value="GO_Central"/>
</dbReference>
<dbReference type="AlphaFoldDB" id="A0A803T174"/>
<keyword evidence="10" id="KW-1185">Reference proteome</keyword>
<protein>
    <recommendedName>
        <fullName evidence="7">Transporter</fullName>
    </recommendedName>
</protein>
<feature type="binding site" evidence="6">
    <location>
        <position position="222"/>
    </location>
    <ligand>
        <name>Na(+)</name>
        <dbReference type="ChEBI" id="CHEBI:29101"/>
        <label>1</label>
    </ligand>
</feature>
<gene>
    <name evidence="9" type="primary">SLC6A18</name>
</gene>
<accession>A0A803T174</accession>
<dbReference type="PANTHER" id="PTHR11616">
    <property type="entry name" value="SODIUM/CHLORIDE DEPENDENT TRANSPORTER"/>
    <property type="match status" value="1"/>
</dbReference>
<feature type="transmembrane region" description="Helical" evidence="8">
    <location>
        <begin position="148"/>
        <end position="168"/>
    </location>
</feature>
<dbReference type="PANTHER" id="PTHR11616:SF109">
    <property type="entry name" value="INACTIVE SODIUM-DEPENDENT NEUTRAL AMINO ACID TRANSPORTER B(0)AT3"/>
    <property type="match status" value="1"/>
</dbReference>
<keyword evidence="4 8" id="KW-1133">Transmembrane helix</keyword>
<feature type="binding site" evidence="6">
    <location>
        <position position="371"/>
    </location>
    <ligand>
        <name>Na(+)</name>
        <dbReference type="ChEBI" id="CHEBI:29101"/>
        <label>1</label>
    </ligand>
</feature>
<organism evidence="9 10">
    <name type="scientific">Anolis carolinensis</name>
    <name type="common">Green anole</name>
    <name type="synonym">American chameleon</name>
    <dbReference type="NCBI Taxonomy" id="28377"/>
    <lineage>
        <taxon>Eukaryota</taxon>
        <taxon>Metazoa</taxon>
        <taxon>Chordata</taxon>
        <taxon>Craniata</taxon>
        <taxon>Vertebrata</taxon>
        <taxon>Euteleostomi</taxon>
        <taxon>Lepidosauria</taxon>
        <taxon>Squamata</taxon>
        <taxon>Bifurcata</taxon>
        <taxon>Unidentata</taxon>
        <taxon>Episquamata</taxon>
        <taxon>Toxicofera</taxon>
        <taxon>Iguania</taxon>
        <taxon>Dactyloidae</taxon>
        <taxon>Anolis</taxon>
    </lineage>
</organism>
<evidence type="ECO:0000256" key="6">
    <source>
        <dbReference type="PIRSR" id="PIRSR600175-1"/>
    </source>
</evidence>
<feature type="transmembrane region" description="Helical" evidence="8">
    <location>
        <begin position="219"/>
        <end position="236"/>
    </location>
</feature>
<dbReference type="InterPro" id="IPR037272">
    <property type="entry name" value="SNS_sf"/>
</dbReference>
<dbReference type="PROSITE" id="PS50267">
    <property type="entry name" value="NA_NEUROTRAN_SYMP_3"/>
    <property type="match status" value="1"/>
</dbReference>
<feature type="transmembrane region" description="Helical" evidence="8">
    <location>
        <begin position="519"/>
        <end position="538"/>
    </location>
</feature>
<feature type="transmembrane region" description="Helical" evidence="8">
    <location>
        <begin position="248"/>
        <end position="269"/>
    </location>
</feature>
<feature type="transmembrane region" description="Helical" evidence="8">
    <location>
        <begin position="175"/>
        <end position="199"/>
    </location>
</feature>
<comment type="similarity">
    <text evidence="7">Belongs to the sodium:neurotransmitter symporter (SNF) (TC 2.A.22) family.</text>
</comment>
<reference evidence="9 10" key="1">
    <citation type="submission" date="2009-12" db="EMBL/GenBank/DDBJ databases">
        <title>The Genome Sequence of Anolis carolinensis (Green Anole Lizard).</title>
        <authorList>
            <consortium name="The Genome Sequencing Platform"/>
            <person name="Di Palma F."/>
            <person name="Alfoldi J."/>
            <person name="Heiman D."/>
            <person name="Young S."/>
            <person name="Grabherr M."/>
            <person name="Johnson J."/>
            <person name="Lander E.S."/>
            <person name="Lindblad-Toh K."/>
        </authorList>
    </citation>
    <scope>NUCLEOTIDE SEQUENCE [LARGE SCALE GENOMIC DNA]</scope>
    <source>
        <strain evidence="9 10">JBL SC #1</strain>
    </source>
</reference>
<dbReference type="GO" id="GO:0005886">
    <property type="term" value="C:plasma membrane"/>
    <property type="evidence" value="ECO:0000318"/>
    <property type="project" value="GO_Central"/>
</dbReference>
<dbReference type="Proteomes" id="UP000001646">
    <property type="component" value="Chromosome 4"/>
</dbReference>
<feature type="transmembrane region" description="Helical" evidence="8">
    <location>
        <begin position="476"/>
        <end position="499"/>
    </location>
</feature>
<evidence type="ECO:0000256" key="4">
    <source>
        <dbReference type="ARBA" id="ARBA00022989"/>
    </source>
</evidence>
<comment type="subcellular location">
    <subcellularLocation>
        <location evidence="1">Membrane</location>
        <topology evidence="1">Multi-pass membrane protein</topology>
    </subcellularLocation>
</comment>
<feature type="binding site" evidence="6">
    <location>
        <position position="41"/>
    </location>
    <ligand>
        <name>Na(+)</name>
        <dbReference type="ChEBI" id="CHEBI:29101"/>
        <label>1</label>
    </ligand>
</feature>
<keyword evidence="6" id="KW-0479">Metal-binding</keyword>
<dbReference type="GeneTree" id="ENSGT00940000158906"/>
<proteinExistence type="inferred from homology"/>
<feature type="binding site" evidence="6">
    <location>
        <position position="254"/>
    </location>
    <ligand>
        <name>Na(+)</name>
        <dbReference type="ChEBI" id="CHEBI:29101"/>
        <label>1</label>
    </ligand>
</feature>
<feature type="binding site" evidence="6">
    <location>
        <position position="375"/>
    </location>
    <ligand>
        <name>Na(+)</name>
        <dbReference type="ChEBI" id="CHEBI:29101"/>
        <label>1</label>
    </ligand>
</feature>
<dbReference type="Ensembl" id="ENSACAT00000056105.1">
    <property type="protein sequence ID" value="ENSACAP00000028964.1"/>
    <property type="gene ID" value="ENSACAG00000040166.1"/>
</dbReference>
<dbReference type="PROSITE" id="PS00610">
    <property type="entry name" value="NA_NEUROTRAN_SYMP_1"/>
    <property type="match status" value="1"/>
</dbReference>
<dbReference type="GO" id="GO:1990297">
    <property type="term" value="P:renal amino acid absorption"/>
    <property type="evidence" value="ECO:0007669"/>
    <property type="project" value="Ensembl"/>
</dbReference>
<feature type="transmembrane region" description="Helical" evidence="8">
    <location>
        <begin position="434"/>
        <end position="455"/>
    </location>
</feature>
<keyword evidence="3 7" id="KW-0812">Transmembrane</keyword>
<evidence type="ECO:0000256" key="5">
    <source>
        <dbReference type="ARBA" id="ARBA00023136"/>
    </source>
</evidence>
<keyword evidence="7" id="KW-0769">Symport</keyword>
<evidence type="ECO:0000256" key="2">
    <source>
        <dbReference type="ARBA" id="ARBA00022448"/>
    </source>
</evidence>
<feature type="transmembrane region" description="Helical" evidence="8">
    <location>
        <begin position="26"/>
        <end position="45"/>
    </location>
</feature>
<evidence type="ECO:0000313" key="9">
    <source>
        <dbReference type="Ensembl" id="ENSACAP00000028964.1"/>
    </source>
</evidence>
<dbReference type="GO" id="GO:0035725">
    <property type="term" value="P:sodium ion transmembrane transport"/>
    <property type="evidence" value="ECO:0000318"/>
    <property type="project" value="GO_Central"/>
</dbReference>
<dbReference type="PRINTS" id="PR00176">
    <property type="entry name" value="NANEUSMPORT"/>
</dbReference>